<reference evidence="6 7" key="1">
    <citation type="journal article" date="2018" name="Nat. Genet.">
        <title>The Rosa genome provides new insights in the design of modern roses.</title>
        <authorList>
            <person name="Bendahmane M."/>
        </authorList>
    </citation>
    <scope>NUCLEOTIDE SEQUENCE [LARGE SCALE GENOMIC DNA]</scope>
    <source>
        <strain evidence="7">cv. Old Blush</strain>
    </source>
</reference>
<dbReference type="GO" id="GO:0005524">
    <property type="term" value="F:ATP binding"/>
    <property type="evidence" value="ECO:0007669"/>
    <property type="project" value="UniProtKB-KW"/>
</dbReference>
<dbReference type="Gramene" id="PRQ27763">
    <property type="protein sequence ID" value="PRQ27763"/>
    <property type="gene ID" value="RchiOBHm_Chr6g0308751"/>
</dbReference>
<keyword evidence="4" id="KW-0547">Nucleotide-binding</keyword>
<dbReference type="GO" id="GO:0009691">
    <property type="term" value="P:cytokinin biosynthetic process"/>
    <property type="evidence" value="ECO:0007669"/>
    <property type="project" value="UniProtKB-KW"/>
</dbReference>
<keyword evidence="5" id="KW-0067">ATP-binding</keyword>
<dbReference type="EC" id="2.5.1.-" evidence="6"/>
<dbReference type="GO" id="GO:0005739">
    <property type="term" value="C:mitochondrion"/>
    <property type="evidence" value="ECO:0007669"/>
    <property type="project" value="TreeGrafter"/>
</dbReference>
<dbReference type="InterPro" id="IPR039657">
    <property type="entry name" value="Dimethylallyltransferase"/>
</dbReference>
<keyword evidence="2 6" id="KW-0808">Transferase</keyword>
<keyword evidence="3" id="KW-0203">Cytokinin biosynthesis</keyword>
<dbReference type="SUPFAM" id="SSF52540">
    <property type="entry name" value="P-loop containing nucleoside triphosphate hydrolases"/>
    <property type="match status" value="1"/>
</dbReference>
<dbReference type="STRING" id="74649.A0A2P6Q0S1"/>
<proteinExistence type="inferred from homology"/>
<dbReference type="GO" id="GO:0006400">
    <property type="term" value="P:tRNA modification"/>
    <property type="evidence" value="ECO:0007669"/>
    <property type="project" value="TreeGrafter"/>
</dbReference>
<dbReference type="Pfam" id="PF01715">
    <property type="entry name" value="IPPT"/>
    <property type="match status" value="1"/>
</dbReference>
<evidence type="ECO:0000256" key="2">
    <source>
        <dbReference type="ARBA" id="ARBA00022679"/>
    </source>
</evidence>
<evidence type="ECO:0000256" key="1">
    <source>
        <dbReference type="ARBA" id="ARBA00005842"/>
    </source>
</evidence>
<evidence type="ECO:0000313" key="6">
    <source>
        <dbReference type="EMBL" id="PRQ27763.1"/>
    </source>
</evidence>
<dbReference type="PANTHER" id="PTHR11088">
    <property type="entry name" value="TRNA DIMETHYLALLYLTRANSFERASE"/>
    <property type="match status" value="1"/>
</dbReference>
<evidence type="ECO:0000256" key="3">
    <source>
        <dbReference type="ARBA" id="ARBA00022712"/>
    </source>
</evidence>
<dbReference type="Proteomes" id="UP000238479">
    <property type="component" value="Chromosome 6"/>
</dbReference>
<name>A0A2P6Q0S1_ROSCH</name>
<dbReference type="GO" id="GO:0052381">
    <property type="term" value="F:tRNA dimethylallyltransferase activity"/>
    <property type="evidence" value="ECO:0007669"/>
    <property type="project" value="TreeGrafter"/>
</dbReference>
<comment type="caution">
    <text evidence="6">The sequence shown here is derived from an EMBL/GenBank/DDBJ whole genome shotgun (WGS) entry which is preliminary data.</text>
</comment>
<keyword evidence="7" id="KW-1185">Reference proteome</keyword>
<sequence length="147" mass="16262">MGSTKGAELPTNKEKVIFIMGSTGSGKTKLSVDLALQFKGEIINSDKIQVYKGGDIITNKVSEIERQGIRHHLLGFIEDTEEDFTIEDFCHHVQGAIKEIINSNSIPIIAGGSNSYIEALVEYPKINFGANYDCCFLLLECNLFMDI</sequence>
<dbReference type="PANTHER" id="PTHR11088:SF59">
    <property type="entry name" value="ADENYLATE ISOPENTENYLTRANSFERASE"/>
    <property type="match status" value="1"/>
</dbReference>
<accession>A0A2P6Q0S1</accession>
<dbReference type="InterPro" id="IPR027417">
    <property type="entry name" value="P-loop_NTPase"/>
</dbReference>
<comment type="similarity">
    <text evidence="1">Belongs to the IPP transferase family.</text>
</comment>
<evidence type="ECO:0000313" key="7">
    <source>
        <dbReference type="Proteomes" id="UP000238479"/>
    </source>
</evidence>
<dbReference type="EMBL" id="PDCK01000044">
    <property type="protein sequence ID" value="PRQ27763.1"/>
    <property type="molecule type" value="Genomic_DNA"/>
</dbReference>
<gene>
    <name evidence="6" type="ORF">RchiOBHm_Chr6g0308751</name>
</gene>
<dbReference type="AlphaFoldDB" id="A0A2P6Q0S1"/>
<evidence type="ECO:0000256" key="5">
    <source>
        <dbReference type="ARBA" id="ARBA00022840"/>
    </source>
</evidence>
<evidence type="ECO:0000256" key="4">
    <source>
        <dbReference type="ARBA" id="ARBA00022741"/>
    </source>
</evidence>
<dbReference type="Gene3D" id="3.40.50.300">
    <property type="entry name" value="P-loop containing nucleotide triphosphate hydrolases"/>
    <property type="match status" value="1"/>
</dbReference>
<dbReference type="OMA" id="DAVCEAY"/>
<protein>
    <submittedName>
        <fullName evidence="6">Putative transferase</fullName>
        <ecNumber evidence="6">2.5.1.-</ecNumber>
    </submittedName>
</protein>
<organism evidence="6 7">
    <name type="scientific">Rosa chinensis</name>
    <name type="common">China rose</name>
    <dbReference type="NCBI Taxonomy" id="74649"/>
    <lineage>
        <taxon>Eukaryota</taxon>
        <taxon>Viridiplantae</taxon>
        <taxon>Streptophyta</taxon>
        <taxon>Embryophyta</taxon>
        <taxon>Tracheophyta</taxon>
        <taxon>Spermatophyta</taxon>
        <taxon>Magnoliopsida</taxon>
        <taxon>eudicotyledons</taxon>
        <taxon>Gunneridae</taxon>
        <taxon>Pentapetalae</taxon>
        <taxon>rosids</taxon>
        <taxon>fabids</taxon>
        <taxon>Rosales</taxon>
        <taxon>Rosaceae</taxon>
        <taxon>Rosoideae</taxon>
        <taxon>Rosoideae incertae sedis</taxon>
        <taxon>Rosa</taxon>
    </lineage>
</organism>